<dbReference type="Pfam" id="PF16640">
    <property type="entry name" value="Big_3_5"/>
    <property type="match status" value="1"/>
</dbReference>
<evidence type="ECO:0000259" key="3">
    <source>
        <dbReference type="Pfam" id="PF16640"/>
    </source>
</evidence>
<organism evidence="4 5">
    <name type="scientific">Planotetraspora silvatica</name>
    <dbReference type="NCBI Taxonomy" id="234614"/>
    <lineage>
        <taxon>Bacteria</taxon>
        <taxon>Bacillati</taxon>
        <taxon>Actinomycetota</taxon>
        <taxon>Actinomycetes</taxon>
        <taxon>Streptosporangiales</taxon>
        <taxon>Streptosporangiaceae</taxon>
        <taxon>Planotetraspora</taxon>
    </lineage>
</organism>
<evidence type="ECO:0000256" key="2">
    <source>
        <dbReference type="ARBA" id="ARBA00022729"/>
    </source>
</evidence>
<sequence>MINASHPRVASRNITRPWMAGLAALIAMGAVVAAPNVASAASPLRVELGGATRFAVLASSTVTNTVTPTVVSGDLGVSPGTAVTNFPPGMVTNGSTFVDAAPEAVSGQAGLTTAYNDAASRTPTIVGTELGGTIKPPGVYRSAAGDFQITTGAGPLTLDARGDPNAVFIFQTASTLVTAVSSQVLLINGAQACNVFWQVGSSATLGVTSTFVGNIMAQATITANTGATVIGRLLARTGAVNLDSNTVTRSDCAIPPNRTTTTTLTSSCAAGVPGRISFTATVRSTAGPIPPGSIAFSSDGASLGTVPLDANGRATLSYTNLSEGTHQIVAVYQGVLALNPSAALSNQRVGPGGVCPVVRKIVVVKKPQAVKHKDRDVAPAIHRKKDHTTLIVKAPHAVTGVSEDGWTLHQTPHFNHVRPRG</sequence>
<comment type="similarity">
    <text evidence="1">Belongs to the ice-binding protein family.</text>
</comment>
<gene>
    <name evidence="4" type="ORF">Psi02_33430</name>
</gene>
<dbReference type="Gene3D" id="2.60.40.10">
    <property type="entry name" value="Immunoglobulins"/>
    <property type="match status" value="1"/>
</dbReference>
<accession>A0A8J3UR93</accession>
<keyword evidence="5" id="KW-1185">Reference proteome</keyword>
<evidence type="ECO:0000256" key="1">
    <source>
        <dbReference type="ARBA" id="ARBA00005445"/>
    </source>
</evidence>
<reference evidence="4" key="1">
    <citation type="submission" date="2021-01" db="EMBL/GenBank/DDBJ databases">
        <title>Whole genome shotgun sequence of Planotetraspora silvatica NBRC 100141.</title>
        <authorList>
            <person name="Komaki H."/>
            <person name="Tamura T."/>
        </authorList>
    </citation>
    <scope>NUCLEOTIDE SEQUENCE</scope>
    <source>
        <strain evidence="4">NBRC 100141</strain>
    </source>
</reference>
<name>A0A8J3UR93_9ACTN</name>
<dbReference type="Proteomes" id="UP000644610">
    <property type="component" value="Unassembled WGS sequence"/>
</dbReference>
<comment type="caution">
    <text evidence="4">The sequence shown here is derived from an EMBL/GenBank/DDBJ whole genome shotgun (WGS) entry which is preliminary data.</text>
</comment>
<dbReference type="AlphaFoldDB" id="A0A8J3UR93"/>
<dbReference type="GO" id="GO:0005975">
    <property type="term" value="P:carbohydrate metabolic process"/>
    <property type="evidence" value="ECO:0007669"/>
    <property type="project" value="UniProtKB-ARBA"/>
</dbReference>
<feature type="domain" description="Bacterial Ig-like" evidence="3">
    <location>
        <begin position="270"/>
        <end position="343"/>
    </location>
</feature>
<keyword evidence="2" id="KW-0732">Signal</keyword>
<proteinExistence type="inferred from homology"/>
<protein>
    <recommendedName>
        <fullName evidence="3">Bacterial Ig-like domain-containing protein</fullName>
    </recommendedName>
</protein>
<evidence type="ECO:0000313" key="5">
    <source>
        <dbReference type="Proteomes" id="UP000644610"/>
    </source>
</evidence>
<dbReference type="InterPro" id="IPR013783">
    <property type="entry name" value="Ig-like_fold"/>
</dbReference>
<dbReference type="Pfam" id="PF11999">
    <property type="entry name" value="Ice_binding"/>
    <property type="match status" value="1"/>
</dbReference>
<evidence type="ECO:0000313" key="4">
    <source>
        <dbReference type="EMBL" id="GII46919.1"/>
    </source>
</evidence>
<dbReference type="InterPro" id="IPR021884">
    <property type="entry name" value="Ice-bd_prot"/>
</dbReference>
<dbReference type="EMBL" id="BOOQ01000021">
    <property type="protein sequence ID" value="GII46919.1"/>
    <property type="molecule type" value="Genomic_DNA"/>
</dbReference>
<dbReference type="InterPro" id="IPR032109">
    <property type="entry name" value="Big_3_5"/>
</dbReference>